<protein>
    <submittedName>
        <fullName evidence="2">Uncharacterized protein</fullName>
    </submittedName>
</protein>
<accession>M1DJL8</accession>
<dbReference type="InParanoid" id="M1DJL8"/>
<reference evidence="2" key="2">
    <citation type="submission" date="2015-06" db="UniProtKB">
        <authorList>
            <consortium name="EnsemblPlants"/>
        </authorList>
    </citation>
    <scope>IDENTIFICATION</scope>
    <source>
        <strain evidence="2">DM1-3 516 R44</strain>
    </source>
</reference>
<feature type="compositionally biased region" description="Low complexity" evidence="1">
    <location>
        <begin position="48"/>
        <end position="60"/>
    </location>
</feature>
<feature type="region of interest" description="Disordered" evidence="1">
    <location>
        <begin position="47"/>
        <end position="82"/>
    </location>
</feature>
<name>M1DJL8_SOLTU</name>
<evidence type="ECO:0000313" key="3">
    <source>
        <dbReference type="Proteomes" id="UP000011115"/>
    </source>
</evidence>
<evidence type="ECO:0000313" key="2">
    <source>
        <dbReference type="EnsemblPlants" id="PGSC0003DMT400090090"/>
    </source>
</evidence>
<organism evidence="2 3">
    <name type="scientific">Solanum tuberosum</name>
    <name type="common">Potato</name>
    <dbReference type="NCBI Taxonomy" id="4113"/>
    <lineage>
        <taxon>Eukaryota</taxon>
        <taxon>Viridiplantae</taxon>
        <taxon>Streptophyta</taxon>
        <taxon>Embryophyta</taxon>
        <taxon>Tracheophyta</taxon>
        <taxon>Spermatophyta</taxon>
        <taxon>Magnoliopsida</taxon>
        <taxon>eudicotyledons</taxon>
        <taxon>Gunneridae</taxon>
        <taxon>Pentapetalae</taxon>
        <taxon>asterids</taxon>
        <taxon>lamiids</taxon>
        <taxon>Solanales</taxon>
        <taxon>Solanaceae</taxon>
        <taxon>Solanoideae</taxon>
        <taxon>Solaneae</taxon>
        <taxon>Solanum</taxon>
    </lineage>
</organism>
<proteinExistence type="predicted"/>
<dbReference type="AlphaFoldDB" id="M1DJL8"/>
<evidence type="ECO:0000256" key="1">
    <source>
        <dbReference type="SAM" id="MobiDB-lite"/>
    </source>
</evidence>
<keyword evidence="3" id="KW-1185">Reference proteome</keyword>
<dbReference type="EnsemblPlants" id="PGSC0003DMT400090090">
    <property type="protein sequence ID" value="PGSC0003DMT400090090"/>
    <property type="gene ID" value="PGSC0003DMG400039661"/>
</dbReference>
<reference evidence="3" key="1">
    <citation type="journal article" date="2011" name="Nature">
        <title>Genome sequence and analysis of the tuber crop potato.</title>
        <authorList>
            <consortium name="The Potato Genome Sequencing Consortium"/>
        </authorList>
    </citation>
    <scope>NUCLEOTIDE SEQUENCE [LARGE SCALE GENOMIC DNA]</scope>
    <source>
        <strain evidence="3">cv. DM1-3 516 R44</strain>
    </source>
</reference>
<dbReference type="Gramene" id="PGSC0003DMT400090090">
    <property type="protein sequence ID" value="PGSC0003DMT400090090"/>
    <property type="gene ID" value="PGSC0003DMG400039661"/>
</dbReference>
<dbReference type="PaxDb" id="4113-PGSC0003DMT400090090"/>
<dbReference type="Proteomes" id="UP000011115">
    <property type="component" value="Unassembled WGS sequence"/>
</dbReference>
<dbReference type="HOGENOM" id="CLU_161664_0_0_1"/>
<sequence>MVENCQESLRVRSLTLKIEKCRIKTFWDLFATLSRVGPATTVLTLLQRPRPGGRNPAPAACTEPVSKIKNSKPPFHSMPSARDTQKIPFTLRSIPGVLLTRIQFRKVVQIP</sequence>